<dbReference type="NCBIfam" id="NF009891">
    <property type="entry name" value="PRK13351.1-1"/>
    <property type="match status" value="1"/>
</dbReference>
<dbReference type="InterPro" id="IPR005517">
    <property type="entry name" value="Transl_elong_EFG/EF2_IV"/>
</dbReference>
<dbReference type="PANTHER" id="PTHR43261:SF6">
    <property type="entry name" value="ELONGATION FACTOR G-LIKE PROTEIN"/>
    <property type="match status" value="1"/>
</dbReference>
<dbReference type="SUPFAM" id="SSF54211">
    <property type="entry name" value="Ribosomal protein S5 domain 2-like"/>
    <property type="match status" value="1"/>
</dbReference>
<dbReference type="InterPro" id="IPR005225">
    <property type="entry name" value="Small_GTP-bd"/>
</dbReference>
<dbReference type="PROSITE" id="PS51722">
    <property type="entry name" value="G_TR_2"/>
    <property type="match status" value="1"/>
</dbReference>
<dbReference type="Pfam" id="PF03764">
    <property type="entry name" value="EFG_IV"/>
    <property type="match status" value="1"/>
</dbReference>
<dbReference type="Pfam" id="PF14492">
    <property type="entry name" value="EFG_III"/>
    <property type="match status" value="1"/>
</dbReference>
<dbReference type="NCBIfam" id="TIGR00231">
    <property type="entry name" value="small_GTP"/>
    <property type="match status" value="1"/>
</dbReference>
<dbReference type="CDD" id="cd04088">
    <property type="entry name" value="EFG_mtEFG_II"/>
    <property type="match status" value="1"/>
</dbReference>
<dbReference type="GO" id="GO:0003924">
    <property type="term" value="F:GTPase activity"/>
    <property type="evidence" value="ECO:0007669"/>
    <property type="project" value="InterPro"/>
</dbReference>
<evidence type="ECO:0000313" key="5">
    <source>
        <dbReference type="Proteomes" id="UP000824123"/>
    </source>
</evidence>
<dbReference type="Pfam" id="PF22042">
    <property type="entry name" value="EF-G_D2"/>
    <property type="match status" value="1"/>
</dbReference>
<dbReference type="CDD" id="cd03713">
    <property type="entry name" value="EFG_mtEFG_C"/>
    <property type="match status" value="1"/>
</dbReference>
<dbReference type="Gene3D" id="3.30.230.10">
    <property type="match status" value="1"/>
</dbReference>
<gene>
    <name evidence="4" type="ORF">IAC59_08110</name>
</gene>
<dbReference type="CDD" id="cd01434">
    <property type="entry name" value="EFG_mtEFG1_IV"/>
    <property type="match status" value="1"/>
</dbReference>
<dbReference type="NCBIfam" id="NF009381">
    <property type="entry name" value="PRK12740.1-5"/>
    <property type="match status" value="1"/>
</dbReference>
<dbReference type="GO" id="GO:0032790">
    <property type="term" value="P:ribosome disassembly"/>
    <property type="evidence" value="ECO:0007669"/>
    <property type="project" value="TreeGrafter"/>
</dbReference>
<dbReference type="PANTHER" id="PTHR43261">
    <property type="entry name" value="TRANSLATION ELONGATION FACTOR G-RELATED"/>
    <property type="match status" value="1"/>
</dbReference>
<dbReference type="Gene3D" id="2.40.30.10">
    <property type="entry name" value="Translation factors"/>
    <property type="match status" value="1"/>
</dbReference>
<dbReference type="NCBIfam" id="NF009379">
    <property type="entry name" value="PRK12740.1-3"/>
    <property type="match status" value="1"/>
</dbReference>
<evidence type="ECO:0000256" key="2">
    <source>
        <dbReference type="ARBA" id="ARBA00023134"/>
    </source>
</evidence>
<dbReference type="GO" id="GO:0003746">
    <property type="term" value="F:translation elongation factor activity"/>
    <property type="evidence" value="ECO:0007669"/>
    <property type="project" value="UniProtKB-KW"/>
</dbReference>
<dbReference type="InterPro" id="IPR041095">
    <property type="entry name" value="EFG_II"/>
</dbReference>
<dbReference type="InterPro" id="IPR000640">
    <property type="entry name" value="EFG_V-like"/>
</dbReference>
<feature type="domain" description="Tr-type G" evidence="3">
    <location>
        <begin position="7"/>
        <end position="278"/>
    </location>
</feature>
<dbReference type="SUPFAM" id="SSF52540">
    <property type="entry name" value="P-loop containing nucleoside triphosphate hydrolases"/>
    <property type="match status" value="1"/>
</dbReference>
<dbReference type="AlphaFoldDB" id="A0A9D1S4Q5"/>
<dbReference type="InterPro" id="IPR035647">
    <property type="entry name" value="EFG_III/V"/>
</dbReference>
<evidence type="ECO:0000313" key="4">
    <source>
        <dbReference type="EMBL" id="HIU47209.1"/>
    </source>
</evidence>
<dbReference type="SUPFAM" id="SSF54980">
    <property type="entry name" value="EF-G C-terminal domain-like"/>
    <property type="match status" value="2"/>
</dbReference>
<evidence type="ECO:0000256" key="1">
    <source>
        <dbReference type="ARBA" id="ARBA00022741"/>
    </source>
</evidence>
<dbReference type="FunFam" id="3.30.230.10:FF:000003">
    <property type="entry name" value="Elongation factor G"/>
    <property type="match status" value="1"/>
</dbReference>
<dbReference type="Pfam" id="PF00009">
    <property type="entry name" value="GTP_EFTU"/>
    <property type="match status" value="1"/>
</dbReference>
<dbReference type="CDD" id="cd04170">
    <property type="entry name" value="EF-G_bact"/>
    <property type="match status" value="1"/>
</dbReference>
<comment type="caution">
    <text evidence="4">The sequence shown here is derived from an EMBL/GenBank/DDBJ whole genome shotgun (WGS) entry which is preliminary data.</text>
</comment>
<dbReference type="InterPro" id="IPR027417">
    <property type="entry name" value="P-loop_NTPase"/>
</dbReference>
<dbReference type="InterPro" id="IPR009000">
    <property type="entry name" value="Transl_B-barrel_sf"/>
</dbReference>
<reference evidence="4" key="2">
    <citation type="journal article" date="2021" name="PeerJ">
        <title>Extensive microbial diversity within the chicken gut microbiome revealed by metagenomics and culture.</title>
        <authorList>
            <person name="Gilroy R."/>
            <person name="Ravi A."/>
            <person name="Getino M."/>
            <person name="Pursley I."/>
            <person name="Horton D.L."/>
            <person name="Alikhan N.F."/>
            <person name="Baker D."/>
            <person name="Gharbi K."/>
            <person name="Hall N."/>
            <person name="Watson M."/>
            <person name="Adriaenssens E.M."/>
            <person name="Foster-Nyarko E."/>
            <person name="Jarju S."/>
            <person name="Secka A."/>
            <person name="Antonio M."/>
            <person name="Oren A."/>
            <person name="Chaudhuri R.R."/>
            <person name="La Ragione R."/>
            <person name="Hildebrand F."/>
            <person name="Pallen M.J."/>
        </authorList>
    </citation>
    <scope>NUCLEOTIDE SEQUENCE</scope>
    <source>
        <strain evidence="4">ChiSxjej2B14-8506</strain>
    </source>
</reference>
<protein>
    <submittedName>
        <fullName evidence="4">Elongation factor G</fullName>
    </submittedName>
</protein>
<keyword evidence="4" id="KW-0648">Protein biosynthesis</keyword>
<evidence type="ECO:0000259" key="3">
    <source>
        <dbReference type="PROSITE" id="PS51722"/>
    </source>
</evidence>
<dbReference type="PRINTS" id="PR00315">
    <property type="entry name" value="ELONGATNFCT"/>
</dbReference>
<keyword evidence="1" id="KW-0547">Nucleotide-binding</keyword>
<sequence length="693" mass="75212">MKDYVAANIRNIAVLGHGSEGKTTLVEALLFLTGVTDRQGRVEDGTTVTDFDPEETKRHISISAAMAPFEYKDVKINLIDVPGYFDFIGETSSALTAADGCVIVVGALSGAPVGAEKAWVACEKHGISKLIVVNQMDRENANFEKELKALSDRFGSGVVAVQIPLMEGGQFKGVVDVLSGKAYTGSGKSRKEVPVPDTLKDELQLMRESLMEAAAGTDEELMEKFFEEGELSDEETVRGLHVGVKDGSITPVMCCSATTGVGVVALIDNFIGLLPSPAGQEHEGVNPKTGDTEKRICDKSQPFSAQVFKTVADPFVGKLSMFKVLSGELKADTALYNANAEKPEKAGTIYVLRGKKQTPVTSLTAGDIGALAKLQFTFTGHTLCDAASPIRYPMIEFPEPCISMAVYAKKAGGEDKVFSGLAHLAEEDPTIRIAKSEYTTETLLSGMGELHLDVTSRKLQSKYGAEAVLQDPKIPYRETIRKAIKVQGRHKKQTGGHGQFGDVWIEFEPIYDGNGEFEFVDKVVGGAVPRNFIPAVEKGLRENLPKGVLAGYPMVNLRASLVDGSYHPVDSSEMAFKTAARIAFKKLVDASPVLLEPVYHVEVLVPDEYMGDIIGDINKRRGRIMGMNPVDGLQQVVAEVPLAEMFKYATDLRSMTQARGSFTMSFERYEEVPAADAKKIIENAKLEDEDEDE</sequence>
<dbReference type="Pfam" id="PF00679">
    <property type="entry name" value="EFG_C"/>
    <property type="match status" value="1"/>
</dbReference>
<reference evidence="4" key="1">
    <citation type="submission" date="2020-10" db="EMBL/GenBank/DDBJ databases">
        <authorList>
            <person name="Gilroy R."/>
        </authorList>
    </citation>
    <scope>NUCLEOTIDE SEQUENCE</scope>
    <source>
        <strain evidence="4">ChiSxjej2B14-8506</strain>
    </source>
</reference>
<dbReference type="SUPFAM" id="SSF50447">
    <property type="entry name" value="Translation proteins"/>
    <property type="match status" value="1"/>
</dbReference>
<dbReference type="GO" id="GO:0005525">
    <property type="term" value="F:GTP binding"/>
    <property type="evidence" value="ECO:0007669"/>
    <property type="project" value="UniProtKB-KW"/>
</dbReference>
<proteinExistence type="predicted"/>
<organism evidence="4 5">
    <name type="scientific">Candidatus Fimadaptatus faecigallinarum</name>
    <dbReference type="NCBI Taxonomy" id="2840814"/>
    <lineage>
        <taxon>Bacteria</taxon>
        <taxon>Bacillati</taxon>
        <taxon>Bacillota</taxon>
        <taxon>Clostridia</taxon>
        <taxon>Eubacteriales</taxon>
        <taxon>Candidatus Fimadaptatus</taxon>
    </lineage>
</organism>
<dbReference type="Gene3D" id="3.30.70.240">
    <property type="match status" value="1"/>
</dbReference>
<name>A0A9D1S4Q5_9FIRM</name>
<dbReference type="Proteomes" id="UP000824123">
    <property type="component" value="Unassembled WGS sequence"/>
</dbReference>
<keyword evidence="4" id="KW-0251">Elongation factor</keyword>
<dbReference type="InterPro" id="IPR053905">
    <property type="entry name" value="EF-G-like_DII"/>
</dbReference>
<dbReference type="InterPro" id="IPR000795">
    <property type="entry name" value="T_Tr_GTP-bd_dom"/>
</dbReference>
<keyword evidence="2" id="KW-0342">GTP-binding</keyword>
<dbReference type="Gene3D" id="3.30.70.870">
    <property type="entry name" value="Elongation Factor G (Translational Gtpase), domain 3"/>
    <property type="match status" value="1"/>
</dbReference>
<dbReference type="FunFam" id="3.30.70.240:FF:000001">
    <property type="entry name" value="Elongation factor G"/>
    <property type="match status" value="1"/>
</dbReference>
<dbReference type="EMBL" id="DVNK01000050">
    <property type="protein sequence ID" value="HIU47209.1"/>
    <property type="molecule type" value="Genomic_DNA"/>
</dbReference>
<dbReference type="InterPro" id="IPR020568">
    <property type="entry name" value="Ribosomal_Su5_D2-typ_SF"/>
</dbReference>
<dbReference type="Gene3D" id="3.40.50.300">
    <property type="entry name" value="P-loop containing nucleotide triphosphate hydrolases"/>
    <property type="match status" value="1"/>
</dbReference>
<dbReference type="InterPro" id="IPR014721">
    <property type="entry name" value="Ribsml_uS5_D2-typ_fold_subgr"/>
</dbReference>
<dbReference type="SMART" id="SM00889">
    <property type="entry name" value="EFG_IV"/>
    <property type="match status" value="1"/>
</dbReference>
<accession>A0A9D1S4Q5</accession>
<dbReference type="InterPro" id="IPR047872">
    <property type="entry name" value="EFG_IV"/>
</dbReference>
<dbReference type="SMART" id="SM00838">
    <property type="entry name" value="EFG_C"/>
    <property type="match status" value="1"/>
</dbReference>
<dbReference type="InterPro" id="IPR035649">
    <property type="entry name" value="EFG_V"/>
</dbReference>